<dbReference type="RefSeq" id="WP_119283466.1">
    <property type="nucleotide sequence ID" value="NZ_AP018738.1"/>
</dbReference>
<accession>A0A2Z6GAC7</accession>
<organism evidence="2 3">
    <name type="scientific">Ferriphaselus amnicola</name>
    <dbReference type="NCBI Taxonomy" id="1188319"/>
    <lineage>
        <taxon>Bacteria</taxon>
        <taxon>Pseudomonadati</taxon>
        <taxon>Pseudomonadota</taxon>
        <taxon>Betaproteobacteria</taxon>
        <taxon>Nitrosomonadales</taxon>
        <taxon>Gallionellaceae</taxon>
        <taxon>Ferriphaselus</taxon>
    </lineage>
</organism>
<feature type="signal peptide" evidence="1">
    <location>
        <begin position="1"/>
        <end position="22"/>
    </location>
</feature>
<dbReference type="STRING" id="1188319.OYT1_01756"/>
<name>A0A2Z6GAC7_9PROT</name>
<dbReference type="KEGG" id="fam:OYT1_ch0887"/>
<feature type="chain" id="PRO_5017475944" evidence="1">
    <location>
        <begin position="23"/>
        <end position="90"/>
    </location>
</feature>
<evidence type="ECO:0000256" key="1">
    <source>
        <dbReference type="SAM" id="SignalP"/>
    </source>
</evidence>
<proteinExistence type="predicted"/>
<dbReference type="Proteomes" id="UP000033070">
    <property type="component" value="Chromosome"/>
</dbReference>
<reference evidence="2 3" key="1">
    <citation type="submission" date="2018-06" db="EMBL/GenBank/DDBJ databases">
        <title>OYT1 Genome Sequencing.</title>
        <authorList>
            <person name="Kato S."/>
            <person name="Itoh T."/>
            <person name="Ohkuma M."/>
        </authorList>
    </citation>
    <scope>NUCLEOTIDE SEQUENCE [LARGE SCALE GENOMIC DNA]</scope>
    <source>
        <strain evidence="2 3">OYT1</strain>
    </source>
</reference>
<keyword evidence="1" id="KW-0732">Signal</keyword>
<sequence length="90" mass="9826">MKLTSSTLALLCTLALPLYVHAEANNQATQTGLPMDFSKFSNPPAEYKNNRVVVPNTPEIAERRRIRISPVERVEPDVSAPAAANKPVTP</sequence>
<dbReference type="AlphaFoldDB" id="A0A2Z6GAC7"/>
<gene>
    <name evidence="2" type="ORF">OYT1_ch0887</name>
</gene>
<evidence type="ECO:0000313" key="2">
    <source>
        <dbReference type="EMBL" id="BBE50450.1"/>
    </source>
</evidence>
<keyword evidence="3" id="KW-1185">Reference proteome</keyword>
<evidence type="ECO:0000313" key="3">
    <source>
        <dbReference type="Proteomes" id="UP000033070"/>
    </source>
</evidence>
<dbReference type="EMBL" id="AP018738">
    <property type="protein sequence ID" value="BBE50450.1"/>
    <property type="molecule type" value="Genomic_DNA"/>
</dbReference>
<protein>
    <submittedName>
        <fullName evidence="2">Uncharacterized protein</fullName>
    </submittedName>
</protein>